<comment type="caution">
    <text evidence="3">The sequence shown here is derived from an EMBL/GenBank/DDBJ whole genome shotgun (WGS) entry which is preliminary data.</text>
</comment>
<dbReference type="EMBL" id="JBFXLT010000009">
    <property type="protein sequence ID" value="KAL2819783.1"/>
    <property type="molecule type" value="Genomic_DNA"/>
</dbReference>
<keyword evidence="4" id="KW-1185">Reference proteome</keyword>
<gene>
    <name evidence="3" type="ORF">BJX63DRAFT_361535</name>
</gene>
<keyword evidence="2" id="KW-1133">Transmembrane helix</keyword>
<proteinExistence type="predicted"/>
<evidence type="ECO:0000313" key="4">
    <source>
        <dbReference type="Proteomes" id="UP001610334"/>
    </source>
</evidence>
<evidence type="ECO:0000256" key="1">
    <source>
        <dbReference type="SAM" id="MobiDB-lite"/>
    </source>
</evidence>
<evidence type="ECO:0000313" key="3">
    <source>
        <dbReference type="EMBL" id="KAL2819783.1"/>
    </source>
</evidence>
<keyword evidence="2" id="KW-0812">Transmembrane</keyword>
<sequence length="183" mass="19758">MSSISKAEDNWPHFSGYEWDISDGASSHGSGGNDSSISNESTDEEPSQSDECNPDSRWFGCSQQDSPAEDVDALAESGNEDDSRYGIILIGCSIQDMGLSSYQATIDATYTADIAHIENITLFDGVPVPNAGKDEDEDVEAMGGIRGCSSLPPPSRLLLFLFIFLLALVALVLYGLLRWHLLC</sequence>
<feature type="compositionally biased region" description="Basic and acidic residues" evidence="1">
    <location>
        <begin position="1"/>
        <end position="11"/>
    </location>
</feature>
<name>A0ABR4HWA5_9EURO</name>
<dbReference type="Proteomes" id="UP001610334">
    <property type="component" value="Unassembled WGS sequence"/>
</dbReference>
<feature type="transmembrane region" description="Helical" evidence="2">
    <location>
        <begin position="157"/>
        <end position="177"/>
    </location>
</feature>
<accession>A0ABR4HWA5</accession>
<organism evidence="3 4">
    <name type="scientific">Aspergillus granulosus</name>
    <dbReference type="NCBI Taxonomy" id="176169"/>
    <lineage>
        <taxon>Eukaryota</taxon>
        <taxon>Fungi</taxon>
        <taxon>Dikarya</taxon>
        <taxon>Ascomycota</taxon>
        <taxon>Pezizomycotina</taxon>
        <taxon>Eurotiomycetes</taxon>
        <taxon>Eurotiomycetidae</taxon>
        <taxon>Eurotiales</taxon>
        <taxon>Aspergillaceae</taxon>
        <taxon>Aspergillus</taxon>
        <taxon>Aspergillus subgen. Nidulantes</taxon>
    </lineage>
</organism>
<evidence type="ECO:0000256" key="2">
    <source>
        <dbReference type="SAM" id="Phobius"/>
    </source>
</evidence>
<protein>
    <submittedName>
        <fullName evidence="3">Uncharacterized protein</fullName>
    </submittedName>
</protein>
<keyword evidence="2" id="KW-0472">Membrane</keyword>
<feature type="compositionally biased region" description="Polar residues" evidence="1">
    <location>
        <begin position="24"/>
        <end position="40"/>
    </location>
</feature>
<feature type="region of interest" description="Disordered" evidence="1">
    <location>
        <begin position="1"/>
        <end position="78"/>
    </location>
</feature>
<reference evidence="3 4" key="1">
    <citation type="submission" date="2024-07" db="EMBL/GenBank/DDBJ databases">
        <title>Section-level genome sequencing and comparative genomics of Aspergillus sections Usti and Cavernicolus.</title>
        <authorList>
            <consortium name="Lawrence Berkeley National Laboratory"/>
            <person name="Nybo J.L."/>
            <person name="Vesth T.C."/>
            <person name="Theobald S."/>
            <person name="Frisvad J.C."/>
            <person name="Larsen T.O."/>
            <person name="Kjaerboelling I."/>
            <person name="Rothschild-Mancinelli K."/>
            <person name="Lyhne E.K."/>
            <person name="Kogle M.E."/>
            <person name="Barry K."/>
            <person name="Clum A."/>
            <person name="Na H."/>
            <person name="Ledsgaard L."/>
            <person name="Lin J."/>
            <person name="Lipzen A."/>
            <person name="Kuo A."/>
            <person name="Riley R."/>
            <person name="Mondo S."/>
            <person name="Labutti K."/>
            <person name="Haridas S."/>
            <person name="Pangalinan J."/>
            <person name="Salamov A.A."/>
            <person name="Simmons B.A."/>
            <person name="Magnuson J.K."/>
            <person name="Chen J."/>
            <person name="Drula E."/>
            <person name="Henrissat B."/>
            <person name="Wiebenga A."/>
            <person name="Lubbers R.J."/>
            <person name="Gomes A.C."/>
            <person name="Makela M.R."/>
            <person name="Stajich J."/>
            <person name="Grigoriev I.V."/>
            <person name="Mortensen U.H."/>
            <person name="De Vries R.P."/>
            <person name="Baker S.E."/>
            <person name="Andersen M.R."/>
        </authorList>
    </citation>
    <scope>NUCLEOTIDE SEQUENCE [LARGE SCALE GENOMIC DNA]</scope>
    <source>
        <strain evidence="3 4">CBS 588.65</strain>
    </source>
</reference>